<dbReference type="EMBL" id="LGST01000018">
    <property type="protein sequence ID" value="KNE00592.1"/>
    <property type="molecule type" value="Genomic_DNA"/>
</dbReference>
<dbReference type="VEuPathDB" id="FungiDB:B9J08_000179"/>
<proteinExistence type="inferred from homology"/>
<evidence type="ECO:0000256" key="4">
    <source>
        <dbReference type="ARBA" id="ARBA00014115"/>
    </source>
</evidence>
<evidence type="ECO:0000256" key="3">
    <source>
        <dbReference type="ARBA" id="ARBA00007142"/>
    </source>
</evidence>
<keyword evidence="6 8" id="KW-0804">Transcription</keyword>
<sequence>MSFNSATSKAKARATVTKLFEDVLPGTTLLPLKKVKVTDASAFALEARKHRQSKEEVRKKNKLVRARQNREINKRLEKDKKFQKLVRYNVIKSHKNGQAAAPEGEQKYLKKLIKKNSNALRRFADVNDPEIQEEIAELQKEIINMKNEKFDRAKDRKLDAKLLAFNEKIKSGLLTYPGLTPGLAPVGLDDESDEEEDDD</sequence>
<evidence type="ECO:0000256" key="8">
    <source>
        <dbReference type="RuleBase" id="RU362137"/>
    </source>
</evidence>
<evidence type="ECO:0000256" key="2">
    <source>
        <dbReference type="ARBA" id="ARBA00004604"/>
    </source>
</evidence>
<accession>A0A0L0P2K2</accession>
<reference evidence="11" key="1">
    <citation type="journal article" date="2015" name="BMC Genomics">
        <title>Draft genome of a commonly misdiagnosed multidrug resistant pathogen Candida auris.</title>
        <authorList>
            <person name="Chatterjee S."/>
            <person name="Alampalli S.V."/>
            <person name="Nageshan R.K."/>
            <person name="Chettiar S.T."/>
            <person name="Joshi S."/>
            <person name="Tatu U.S."/>
        </authorList>
    </citation>
    <scope>NUCLEOTIDE SEQUENCE [LARGE SCALE GENOMIC DNA]</scope>
    <source>
        <strain evidence="11">6684</strain>
    </source>
</reference>
<evidence type="ECO:0000313" key="10">
    <source>
        <dbReference type="EMBL" id="KNE00592.1"/>
    </source>
</evidence>
<evidence type="ECO:0000256" key="1">
    <source>
        <dbReference type="ARBA" id="ARBA00002711"/>
    </source>
</evidence>
<comment type="caution">
    <text evidence="10">The sequence shown here is derived from an EMBL/GenBank/DDBJ whole genome shotgun (WGS) entry which is preliminary data.</text>
</comment>
<protein>
    <recommendedName>
        <fullName evidence="4 8">Regulator of rDNA transcription 14</fullName>
    </recommendedName>
</protein>
<evidence type="ECO:0000256" key="5">
    <source>
        <dbReference type="ARBA" id="ARBA00023015"/>
    </source>
</evidence>
<organism evidence="10 11">
    <name type="scientific">Candidozyma auris</name>
    <name type="common">Yeast</name>
    <name type="synonym">Candida auris</name>
    <dbReference type="NCBI Taxonomy" id="498019"/>
    <lineage>
        <taxon>Eukaryota</taxon>
        <taxon>Fungi</taxon>
        <taxon>Dikarya</taxon>
        <taxon>Ascomycota</taxon>
        <taxon>Saccharomycotina</taxon>
        <taxon>Pichiomycetes</taxon>
        <taxon>Metschnikowiaceae</taxon>
        <taxon>Candidozyma</taxon>
    </lineage>
</organism>
<evidence type="ECO:0000256" key="9">
    <source>
        <dbReference type="SAM" id="MobiDB-lite"/>
    </source>
</evidence>
<comment type="function">
    <text evidence="1 8">Involved in ribosome biogenesis, probably through modulation of rDNA transcription.</text>
</comment>
<dbReference type="VEuPathDB" id="FungiDB:CJJ07_001184"/>
<dbReference type="VEuPathDB" id="FungiDB:QG37_02628"/>
<dbReference type="InterPro" id="IPR031404">
    <property type="entry name" value="Rrt14"/>
</dbReference>
<comment type="subcellular location">
    <subcellularLocation>
        <location evidence="2 8">Nucleus</location>
        <location evidence="2 8">Nucleolus</location>
    </subcellularLocation>
</comment>
<keyword evidence="7 8" id="KW-0539">Nucleus</keyword>
<feature type="compositionally biased region" description="Acidic residues" evidence="9">
    <location>
        <begin position="188"/>
        <end position="199"/>
    </location>
</feature>
<name>A0A0L0P2K2_CANAR</name>
<dbReference type="AlphaFoldDB" id="A0A0L0P2K2"/>
<evidence type="ECO:0000313" key="11">
    <source>
        <dbReference type="Proteomes" id="UP000037122"/>
    </source>
</evidence>
<dbReference type="Pfam" id="PF17075">
    <property type="entry name" value="RRT14"/>
    <property type="match status" value="1"/>
</dbReference>
<gene>
    <name evidence="8" type="primary">RRT14</name>
    <name evidence="10" type="ORF">QG37_02628</name>
</gene>
<comment type="similarity">
    <text evidence="3 8">Belongs to the RRT14 family.</text>
</comment>
<dbReference type="VEuPathDB" id="FungiDB:CJJ09_002154"/>
<keyword evidence="5 8" id="KW-0805">Transcription regulation</keyword>
<dbReference type="VEuPathDB" id="FungiDB:CJI97_000181"/>
<evidence type="ECO:0000256" key="6">
    <source>
        <dbReference type="ARBA" id="ARBA00023163"/>
    </source>
</evidence>
<evidence type="ECO:0000256" key="7">
    <source>
        <dbReference type="ARBA" id="ARBA00023242"/>
    </source>
</evidence>
<feature type="region of interest" description="Disordered" evidence="9">
    <location>
        <begin position="180"/>
        <end position="199"/>
    </location>
</feature>
<dbReference type="GO" id="GO:0005730">
    <property type="term" value="C:nucleolus"/>
    <property type="evidence" value="ECO:0007669"/>
    <property type="project" value="UniProtKB-SubCell"/>
</dbReference>
<dbReference type="Proteomes" id="UP000037122">
    <property type="component" value="Unassembled WGS sequence"/>
</dbReference>
<dbReference type="VEuPathDB" id="FungiDB:CJI96_0000907"/>